<sequence length="201" mass="22205">MSRDYKPKQATKPKAKNSGSTFFSGLLVGMFLGVAMTVALIIYIKGEHSPLTSVFKKDESALELPIQSKVTEEEVKPNSPAGASMEDPNKFDFYTILPDTESKISEEQVKKNPVIKQENYFVQVGAFAKEDDANNLKTKLALVGFEAFVQTADIPNIGTMHRVRIGPLNDLAKINKISRDLETNGFKPNLIKVNIESSARP</sequence>
<dbReference type="InterPro" id="IPR036680">
    <property type="entry name" value="SPOR-like_sf"/>
</dbReference>
<evidence type="ECO:0000259" key="2">
    <source>
        <dbReference type="PROSITE" id="PS51724"/>
    </source>
</evidence>
<feature type="domain" description="SPOR" evidence="2">
    <location>
        <begin position="114"/>
        <end position="194"/>
    </location>
</feature>
<proteinExistence type="predicted"/>
<keyword evidence="1" id="KW-0472">Membrane</keyword>
<dbReference type="Gene3D" id="3.30.70.1070">
    <property type="entry name" value="Sporulation related repeat"/>
    <property type="match status" value="1"/>
</dbReference>
<dbReference type="PROSITE" id="PS51724">
    <property type="entry name" value="SPOR"/>
    <property type="match status" value="1"/>
</dbReference>
<dbReference type="EMBL" id="JAVCAP010000016">
    <property type="protein sequence ID" value="MDP8567953.1"/>
    <property type="molecule type" value="Genomic_DNA"/>
</dbReference>
<keyword evidence="4" id="KW-1185">Reference proteome</keyword>
<dbReference type="Proteomes" id="UP001225906">
    <property type="component" value="Unassembled WGS sequence"/>
</dbReference>
<evidence type="ECO:0000313" key="4">
    <source>
        <dbReference type="Proteomes" id="UP001225906"/>
    </source>
</evidence>
<dbReference type="SUPFAM" id="SSF110997">
    <property type="entry name" value="Sporulation related repeat"/>
    <property type="match status" value="1"/>
</dbReference>
<comment type="caution">
    <text evidence="3">The sequence shown here is derived from an EMBL/GenBank/DDBJ whole genome shotgun (WGS) entry which is preliminary data.</text>
</comment>
<dbReference type="PANTHER" id="PTHR38687">
    <property type="entry name" value="CELL DIVISION PROTEIN DEDD-RELATED"/>
    <property type="match status" value="1"/>
</dbReference>
<dbReference type="InterPro" id="IPR007730">
    <property type="entry name" value="SPOR-like_dom"/>
</dbReference>
<keyword evidence="1" id="KW-0812">Transmembrane</keyword>
<dbReference type="RefSeq" id="WP_306389673.1">
    <property type="nucleotide sequence ID" value="NZ_JAVCAP010000016.1"/>
</dbReference>
<dbReference type="Pfam" id="PF05036">
    <property type="entry name" value="SPOR"/>
    <property type="match status" value="1"/>
</dbReference>
<evidence type="ECO:0000256" key="1">
    <source>
        <dbReference type="SAM" id="Phobius"/>
    </source>
</evidence>
<protein>
    <submittedName>
        <fullName evidence="3">SPOR domain-containing protein</fullName>
    </submittedName>
</protein>
<name>A0ABT9JTS6_9PROT</name>
<evidence type="ECO:0000313" key="3">
    <source>
        <dbReference type="EMBL" id="MDP8567953.1"/>
    </source>
</evidence>
<organism evidence="3 4">
    <name type="scientific">Methylophilus aquaticus</name>
    <dbReference type="NCBI Taxonomy" id="1971610"/>
    <lineage>
        <taxon>Bacteria</taxon>
        <taxon>Pseudomonadati</taxon>
        <taxon>Pseudomonadota</taxon>
        <taxon>Betaproteobacteria</taxon>
        <taxon>Nitrosomonadales</taxon>
        <taxon>Methylophilaceae</taxon>
        <taxon>Methylophilus</taxon>
    </lineage>
</organism>
<dbReference type="PANTHER" id="PTHR38687:SF1">
    <property type="entry name" value="CELL DIVISION PROTEIN DEDD"/>
    <property type="match status" value="1"/>
</dbReference>
<gene>
    <name evidence="3" type="ORF">Q9291_08840</name>
</gene>
<feature type="transmembrane region" description="Helical" evidence="1">
    <location>
        <begin position="21"/>
        <end position="44"/>
    </location>
</feature>
<accession>A0ABT9JTS6</accession>
<dbReference type="InterPro" id="IPR052521">
    <property type="entry name" value="Cell_div_SPOR-domain"/>
</dbReference>
<keyword evidence="1" id="KW-1133">Transmembrane helix</keyword>
<reference evidence="4" key="1">
    <citation type="journal article" date="2019" name="Int. J. Syst. Evol. Microbiol.">
        <title>The Global Catalogue of Microorganisms (GCM) 10K type strain sequencing project: providing services to taxonomists for standard genome sequencing and annotation.</title>
        <authorList>
            <consortium name="The Broad Institute Genomics Platform"/>
            <consortium name="The Broad Institute Genome Sequencing Center for Infectious Disease"/>
            <person name="Wu L."/>
            <person name="Ma J."/>
        </authorList>
    </citation>
    <scope>NUCLEOTIDE SEQUENCE [LARGE SCALE GENOMIC DNA]</scope>
    <source>
        <strain evidence="4">VKM B-3159</strain>
    </source>
</reference>